<keyword evidence="2" id="KW-0812">Transmembrane</keyword>
<feature type="compositionally biased region" description="Basic and acidic residues" evidence="1">
    <location>
        <begin position="42"/>
        <end position="51"/>
    </location>
</feature>
<reference evidence="3 4" key="1">
    <citation type="journal article" date="2014" name="BMC Genomics">
        <title>Comparative genome sequencing reveals chemotype-specific gene clusters in the toxigenic black mold Stachybotrys.</title>
        <authorList>
            <person name="Semeiks J."/>
            <person name="Borek D."/>
            <person name="Otwinowski Z."/>
            <person name="Grishin N.V."/>
        </authorList>
    </citation>
    <scope>NUCLEOTIDE SEQUENCE [LARGE SCALE GENOMIC DNA]</scope>
    <source>
        <strain evidence="4">CBS 109288 / IBT 7711</strain>
    </source>
</reference>
<name>A0A084B2Y4_STACB</name>
<keyword evidence="4" id="KW-1185">Reference proteome</keyword>
<dbReference type="AlphaFoldDB" id="A0A084B2Y4"/>
<gene>
    <name evidence="3" type="ORF">S7711_09116</name>
</gene>
<evidence type="ECO:0000256" key="1">
    <source>
        <dbReference type="SAM" id="MobiDB-lite"/>
    </source>
</evidence>
<dbReference type="EMBL" id="KL648116">
    <property type="protein sequence ID" value="KEY71913.1"/>
    <property type="molecule type" value="Genomic_DNA"/>
</dbReference>
<organism evidence="3 4">
    <name type="scientific">Stachybotrys chartarum (strain CBS 109288 / IBT 7711)</name>
    <name type="common">Toxic black mold</name>
    <name type="synonym">Stilbospora chartarum</name>
    <dbReference type="NCBI Taxonomy" id="1280523"/>
    <lineage>
        <taxon>Eukaryota</taxon>
        <taxon>Fungi</taxon>
        <taxon>Dikarya</taxon>
        <taxon>Ascomycota</taxon>
        <taxon>Pezizomycotina</taxon>
        <taxon>Sordariomycetes</taxon>
        <taxon>Hypocreomycetidae</taxon>
        <taxon>Hypocreales</taxon>
        <taxon>Stachybotryaceae</taxon>
        <taxon>Stachybotrys</taxon>
    </lineage>
</organism>
<dbReference type="Proteomes" id="UP000028045">
    <property type="component" value="Unassembled WGS sequence"/>
</dbReference>
<evidence type="ECO:0000313" key="3">
    <source>
        <dbReference type="EMBL" id="KEY71913.1"/>
    </source>
</evidence>
<dbReference type="HOGENOM" id="CLU_1556283_0_0_1"/>
<evidence type="ECO:0000256" key="2">
    <source>
        <dbReference type="SAM" id="Phobius"/>
    </source>
</evidence>
<dbReference type="OrthoDB" id="194139at2759"/>
<accession>A0A084B2Y4</accession>
<evidence type="ECO:0000313" key="4">
    <source>
        <dbReference type="Proteomes" id="UP000028045"/>
    </source>
</evidence>
<keyword evidence="2" id="KW-1133">Transmembrane helix</keyword>
<feature type="region of interest" description="Disordered" evidence="1">
    <location>
        <begin position="1"/>
        <end position="51"/>
    </location>
</feature>
<proteinExistence type="predicted"/>
<keyword evidence="2" id="KW-0472">Membrane</keyword>
<protein>
    <submittedName>
        <fullName evidence="3">Uncharacterized protein</fullName>
    </submittedName>
</protein>
<sequence>MESLHHRGSRDPTPPSPKLHPAETANQDDDDEAAQLLFQPHPRPESSTDSANLREELLCEGDSGRHDFALPPYLYTVVLLFILVLVTGFGSSLLNTPEVRLLEMALCRDFYRVHDPSVIGAPPLSYVDEERCKVDSVQVELAYVVATRSLLSAIPGTPAVLLRLTFLQAMHG</sequence>
<feature type="transmembrane region" description="Helical" evidence="2">
    <location>
        <begin position="73"/>
        <end position="94"/>
    </location>
</feature>